<dbReference type="SMART" id="SM00388">
    <property type="entry name" value="HisKA"/>
    <property type="match status" value="1"/>
</dbReference>
<dbReference type="PANTHER" id="PTHR42878:SF7">
    <property type="entry name" value="SENSOR HISTIDINE KINASE GLRK"/>
    <property type="match status" value="1"/>
</dbReference>
<name>A0A7X3FIX9_9BACL</name>
<dbReference type="Pfam" id="PF02518">
    <property type="entry name" value="HATPase_c"/>
    <property type="match status" value="1"/>
</dbReference>
<dbReference type="Proteomes" id="UP000490800">
    <property type="component" value="Unassembled WGS sequence"/>
</dbReference>
<evidence type="ECO:0000256" key="9">
    <source>
        <dbReference type="ARBA" id="ARBA00023012"/>
    </source>
</evidence>
<dbReference type="GO" id="GO:0005524">
    <property type="term" value="F:ATP binding"/>
    <property type="evidence" value="ECO:0007669"/>
    <property type="project" value="UniProtKB-KW"/>
</dbReference>
<keyword evidence="9" id="KW-0902">Two-component regulatory system</keyword>
<keyword evidence="7 14" id="KW-0418">Kinase</keyword>
<evidence type="ECO:0000256" key="12">
    <source>
        <dbReference type="SAM" id="Phobius"/>
    </source>
</evidence>
<keyword evidence="4" id="KW-0597">Phosphoprotein</keyword>
<dbReference type="InterPro" id="IPR004358">
    <property type="entry name" value="Sig_transdc_His_kin-like_C"/>
</dbReference>
<dbReference type="SMART" id="SM00387">
    <property type="entry name" value="HATPase_c"/>
    <property type="match status" value="1"/>
</dbReference>
<comment type="caution">
    <text evidence="14">The sequence shown here is derived from an EMBL/GenBank/DDBJ whole genome shotgun (WGS) entry which is preliminary data.</text>
</comment>
<dbReference type="Pfam" id="PF00512">
    <property type="entry name" value="HisKA"/>
    <property type="match status" value="1"/>
</dbReference>
<evidence type="ECO:0000256" key="7">
    <source>
        <dbReference type="ARBA" id="ARBA00022777"/>
    </source>
</evidence>
<keyword evidence="15" id="KW-1185">Reference proteome</keyword>
<gene>
    <name evidence="14" type="ORF">EDM21_13720</name>
</gene>
<dbReference type="CDD" id="cd00082">
    <property type="entry name" value="HisKA"/>
    <property type="match status" value="1"/>
</dbReference>
<keyword evidence="6" id="KW-0547">Nucleotide-binding</keyword>
<evidence type="ECO:0000256" key="1">
    <source>
        <dbReference type="ARBA" id="ARBA00000085"/>
    </source>
</evidence>
<evidence type="ECO:0000313" key="15">
    <source>
        <dbReference type="Proteomes" id="UP000490800"/>
    </source>
</evidence>
<dbReference type="PANTHER" id="PTHR42878">
    <property type="entry name" value="TWO-COMPONENT HISTIDINE KINASE"/>
    <property type="match status" value="1"/>
</dbReference>
<keyword evidence="10" id="KW-0175">Coiled coil</keyword>
<feature type="domain" description="Histidine kinase" evidence="13">
    <location>
        <begin position="287"/>
        <end position="506"/>
    </location>
</feature>
<feature type="region of interest" description="Disordered" evidence="11">
    <location>
        <begin position="35"/>
        <end position="77"/>
    </location>
</feature>
<dbReference type="GO" id="GO:0030295">
    <property type="term" value="F:protein kinase activator activity"/>
    <property type="evidence" value="ECO:0007669"/>
    <property type="project" value="TreeGrafter"/>
</dbReference>
<dbReference type="AlphaFoldDB" id="A0A7X3FIX9"/>
<reference evidence="14 15" key="1">
    <citation type="journal article" date="2019" name="Microorganisms">
        <title>Paenibacillus lutrae sp. nov., A Chitinolytic Species Isolated from A River Otter in Castril Natural Park, Granada, Spain.</title>
        <authorList>
            <person name="Rodriguez M."/>
            <person name="Reina J.C."/>
            <person name="Bejar V."/>
            <person name="Llamas I."/>
        </authorList>
    </citation>
    <scope>NUCLEOTIDE SEQUENCE [LARGE SCALE GENOMIC DNA]</scope>
    <source>
        <strain evidence="14 15">N10</strain>
    </source>
</reference>
<feature type="transmembrane region" description="Helical" evidence="12">
    <location>
        <begin position="181"/>
        <end position="204"/>
    </location>
</feature>
<dbReference type="InterPro" id="IPR005467">
    <property type="entry name" value="His_kinase_dom"/>
</dbReference>
<evidence type="ECO:0000313" key="14">
    <source>
        <dbReference type="EMBL" id="MVP00568.1"/>
    </source>
</evidence>
<feature type="compositionally biased region" description="Low complexity" evidence="11">
    <location>
        <begin position="35"/>
        <end position="52"/>
    </location>
</feature>
<keyword evidence="12" id="KW-0472">Membrane</keyword>
<dbReference type="GO" id="GO:0000155">
    <property type="term" value="F:phosphorelay sensor kinase activity"/>
    <property type="evidence" value="ECO:0007669"/>
    <property type="project" value="InterPro"/>
</dbReference>
<comment type="subcellular location">
    <subcellularLocation>
        <location evidence="2">Membrane</location>
    </subcellularLocation>
</comment>
<dbReference type="PROSITE" id="PS50109">
    <property type="entry name" value="HIS_KIN"/>
    <property type="match status" value="1"/>
</dbReference>
<evidence type="ECO:0000256" key="11">
    <source>
        <dbReference type="SAM" id="MobiDB-lite"/>
    </source>
</evidence>
<dbReference type="GO" id="GO:0000156">
    <property type="term" value="F:phosphorelay response regulator activity"/>
    <property type="evidence" value="ECO:0007669"/>
    <property type="project" value="TreeGrafter"/>
</dbReference>
<keyword evidence="12" id="KW-1133">Transmembrane helix</keyword>
<protein>
    <recommendedName>
        <fullName evidence="3">histidine kinase</fullName>
        <ecNumber evidence="3">2.7.13.3</ecNumber>
    </recommendedName>
</protein>
<feature type="coiled-coil region" evidence="10">
    <location>
        <begin position="253"/>
        <end position="283"/>
    </location>
</feature>
<evidence type="ECO:0000256" key="3">
    <source>
        <dbReference type="ARBA" id="ARBA00012438"/>
    </source>
</evidence>
<evidence type="ECO:0000256" key="2">
    <source>
        <dbReference type="ARBA" id="ARBA00004370"/>
    </source>
</evidence>
<evidence type="ECO:0000256" key="10">
    <source>
        <dbReference type="SAM" id="Coils"/>
    </source>
</evidence>
<proteinExistence type="predicted"/>
<organism evidence="14 15">
    <name type="scientific">Paenibacillus lutrae</name>
    <dbReference type="NCBI Taxonomy" id="2078573"/>
    <lineage>
        <taxon>Bacteria</taxon>
        <taxon>Bacillati</taxon>
        <taxon>Bacillota</taxon>
        <taxon>Bacilli</taxon>
        <taxon>Bacillales</taxon>
        <taxon>Paenibacillaceae</taxon>
        <taxon>Paenibacillus</taxon>
    </lineage>
</organism>
<keyword evidence="12" id="KW-0812">Transmembrane</keyword>
<dbReference type="InterPro" id="IPR003661">
    <property type="entry name" value="HisK_dim/P_dom"/>
</dbReference>
<dbReference type="InterPro" id="IPR036097">
    <property type="entry name" value="HisK_dim/P_sf"/>
</dbReference>
<dbReference type="EMBL" id="RHLK01000007">
    <property type="protein sequence ID" value="MVP00568.1"/>
    <property type="molecule type" value="Genomic_DNA"/>
</dbReference>
<dbReference type="InterPro" id="IPR036890">
    <property type="entry name" value="HATPase_C_sf"/>
</dbReference>
<accession>A0A7X3FIX9</accession>
<dbReference type="EC" id="2.7.13.3" evidence="3"/>
<sequence>MWIEEKDGNTYTLLYGKRSIERILVEEVAKAAAAAGAADKAPGAGSEAAGAEEGAKEGEQETDSLDEASKNEPIETGVRDRISVYENGQLHLPQALQQKLIAAGAAVQLLSPEGEEQAAFRKPPALPSAYSLQELALRSQHSERYGYDLASLSEADGRTWIVSVPQRSAGTGTFPQTVPQAAVAAFFGLFAGMLLLLVGAAFWYGHRFGTPMLHILAWLRRLSRSNYDEPAGSGGQPRSRRKDGRLKKRFRLYSDVMQTLQQLSEALRQSEEARAQLERTRDEWIAGISHDLRTPLSSIKGYAHMLEAPQYTWTETEVQEFAAIIKDKADFMEQLAGDLSLTFRLKNGGQTFVPEETEMNEFVRRSILQVINDPGCADADVTFEPAAALVAYPIDRQAFRRVMDNLVANAIRHNPPATPVEVKLTAAPGGGFVLDIRDNGIGMDEETLAKLFDRYYRGTHTEGETRGTGLGMAIARQLVIRQGGRIEASSEPGRGTLVRLTFGPAAAMDCS</sequence>
<dbReference type="GO" id="GO:0007234">
    <property type="term" value="P:osmosensory signaling via phosphorelay pathway"/>
    <property type="evidence" value="ECO:0007669"/>
    <property type="project" value="TreeGrafter"/>
</dbReference>
<dbReference type="SUPFAM" id="SSF47384">
    <property type="entry name" value="Homodimeric domain of signal transducing histidine kinase"/>
    <property type="match status" value="1"/>
</dbReference>
<dbReference type="InterPro" id="IPR003594">
    <property type="entry name" value="HATPase_dom"/>
</dbReference>
<dbReference type="InterPro" id="IPR050351">
    <property type="entry name" value="BphY/WalK/GraS-like"/>
</dbReference>
<evidence type="ECO:0000259" key="13">
    <source>
        <dbReference type="PROSITE" id="PS50109"/>
    </source>
</evidence>
<evidence type="ECO:0000256" key="6">
    <source>
        <dbReference type="ARBA" id="ARBA00022741"/>
    </source>
</evidence>
<feature type="compositionally biased region" description="Basic and acidic residues" evidence="11">
    <location>
        <begin position="67"/>
        <end position="77"/>
    </location>
</feature>
<dbReference type="PRINTS" id="PR00344">
    <property type="entry name" value="BCTRLSENSOR"/>
</dbReference>
<keyword evidence="8" id="KW-0067">ATP-binding</keyword>
<dbReference type="Gene3D" id="1.10.287.130">
    <property type="match status" value="1"/>
</dbReference>
<dbReference type="SUPFAM" id="SSF55874">
    <property type="entry name" value="ATPase domain of HSP90 chaperone/DNA topoisomerase II/histidine kinase"/>
    <property type="match status" value="1"/>
</dbReference>
<comment type="catalytic activity">
    <reaction evidence="1">
        <text>ATP + protein L-histidine = ADP + protein N-phospho-L-histidine.</text>
        <dbReference type="EC" id="2.7.13.3"/>
    </reaction>
</comment>
<evidence type="ECO:0000256" key="5">
    <source>
        <dbReference type="ARBA" id="ARBA00022679"/>
    </source>
</evidence>
<evidence type="ECO:0000256" key="8">
    <source>
        <dbReference type="ARBA" id="ARBA00022840"/>
    </source>
</evidence>
<dbReference type="Gene3D" id="3.30.565.10">
    <property type="entry name" value="Histidine kinase-like ATPase, C-terminal domain"/>
    <property type="match status" value="1"/>
</dbReference>
<evidence type="ECO:0000256" key="4">
    <source>
        <dbReference type="ARBA" id="ARBA00022553"/>
    </source>
</evidence>
<keyword evidence="5" id="KW-0808">Transferase</keyword>